<dbReference type="AlphaFoldDB" id="A0A498C189"/>
<feature type="region of interest" description="Disordered" evidence="1">
    <location>
        <begin position="78"/>
        <end position="137"/>
    </location>
</feature>
<proteinExistence type="predicted"/>
<dbReference type="Proteomes" id="UP000273158">
    <property type="component" value="Unassembled WGS sequence"/>
</dbReference>
<protein>
    <submittedName>
        <fullName evidence="2">Uncharacterized protein</fullName>
    </submittedName>
</protein>
<comment type="caution">
    <text evidence="2">The sequence shown here is derived from an EMBL/GenBank/DDBJ whole genome shotgun (WGS) entry which is preliminary data.</text>
</comment>
<keyword evidence="3" id="KW-1185">Reference proteome</keyword>
<gene>
    <name evidence="2" type="ORF">C7474_1475</name>
</gene>
<feature type="compositionally biased region" description="Polar residues" evidence="1">
    <location>
        <begin position="102"/>
        <end position="115"/>
    </location>
</feature>
<dbReference type="EMBL" id="RCDB01000002">
    <property type="protein sequence ID" value="RLK49332.1"/>
    <property type="molecule type" value="Genomic_DNA"/>
</dbReference>
<sequence length="283" mass="29424">MTSPPCMIAMSPPVTERRASTRPRENVLSCPSTSARRRARFSLVCTVTFDGSSAARTWRTASDTGATRSGRVAVMTISTTGSDPSGCGSGTTFKGSSGARKSGTSIPPTTASSRPDVSEMVPDPWTRPSKWSDSSDAYATCPGSGRTAGTPMASNCVPYAVRTGTGIPSGTTELVASTAAENAPIHSMPPTFAARSSTSEVTPEDSSARIVIDRVPAESMDCSISCSAATVRPVVRVTARIEPATMRIVSKDATGCARPAQIASWRTSTAFNLLSLQTDLSVT</sequence>
<organism evidence="2 3">
    <name type="scientific">Microbacterium telephonicum</name>
    <dbReference type="NCBI Taxonomy" id="1714841"/>
    <lineage>
        <taxon>Bacteria</taxon>
        <taxon>Bacillati</taxon>
        <taxon>Actinomycetota</taxon>
        <taxon>Actinomycetes</taxon>
        <taxon>Micrococcales</taxon>
        <taxon>Microbacteriaceae</taxon>
        <taxon>Microbacterium</taxon>
    </lineage>
</organism>
<reference evidence="2 3" key="1">
    <citation type="journal article" date="2015" name="Stand. Genomic Sci.">
        <title>Genomic Encyclopedia of Bacterial and Archaeal Type Strains, Phase III: the genomes of soil and plant-associated and newly described type strains.</title>
        <authorList>
            <person name="Whitman W.B."/>
            <person name="Woyke T."/>
            <person name="Klenk H.P."/>
            <person name="Zhou Y."/>
            <person name="Lilburn T.G."/>
            <person name="Beck B.J."/>
            <person name="De Vos P."/>
            <person name="Vandamme P."/>
            <person name="Eisen J.A."/>
            <person name="Garrity G."/>
            <person name="Hugenholtz P."/>
            <person name="Kyrpides N.C."/>
        </authorList>
    </citation>
    <scope>NUCLEOTIDE SEQUENCE [LARGE SCALE GENOMIC DNA]</scope>
    <source>
        <strain evidence="2 3">S2T63</strain>
    </source>
</reference>
<evidence type="ECO:0000256" key="1">
    <source>
        <dbReference type="SAM" id="MobiDB-lite"/>
    </source>
</evidence>
<evidence type="ECO:0000313" key="2">
    <source>
        <dbReference type="EMBL" id="RLK49332.1"/>
    </source>
</evidence>
<name>A0A498C189_9MICO</name>
<evidence type="ECO:0000313" key="3">
    <source>
        <dbReference type="Proteomes" id="UP000273158"/>
    </source>
</evidence>
<accession>A0A498C189</accession>